<evidence type="ECO:0000313" key="2">
    <source>
        <dbReference type="Proteomes" id="UP000664914"/>
    </source>
</evidence>
<dbReference type="RefSeq" id="WP_152523672.1">
    <property type="nucleotide sequence ID" value="NZ_CP059319.1"/>
</dbReference>
<sequence>MKALNPSVAHRAAETPDINEIYAPPSHADALDPDRVLVVGSRGVGKSFWAAVLADPKTRAAAAASYPKLDLNSFDVFLGFHEGSIASSSIAPTAPVLKQALKVCDDPAWIWRSVVLKALAPKEGPDRLTDRVQWLMDDPEEYSELISDVENRLLASKRRALIVFDALDVMANDWNTIRELTVGLARVALELVSSKTIRLKMFMRRDQFNDMRQKTFADFSKLRTAAVELDWSYKDLFGALFSRLWQDTGSSKALATLAQEAGIVGKSGGAVPLLLREDEAAQERLFALIAGEFMGVNAKRGRTYLWLPRHLADGHGETSLRSFLIALKEAAESTSDRNPLAVDRVSINQGVLKASQTRREEIKEDHPWVEDAIPPLEGLIVPCPDQELITRWHDANTVQKIRRRHDPERPAAPVQLSTLTDDGSPRAAEAALLQALEELGVIERRSEGRVNVPDIFRVTAKIKRKGGLAPRRRS</sequence>
<name>A0A975HBV4_9SPHN</name>
<gene>
    <name evidence="1" type="ORF">HRJ34_14410</name>
</gene>
<dbReference type="Proteomes" id="UP000664914">
    <property type="component" value="Chromosome"/>
</dbReference>
<accession>A0A975HBV4</accession>
<protein>
    <submittedName>
        <fullName evidence="1">Uncharacterized protein</fullName>
    </submittedName>
</protein>
<proteinExistence type="predicted"/>
<dbReference type="EMBL" id="CP059319">
    <property type="protein sequence ID" value="QTH19573.1"/>
    <property type="molecule type" value="Genomic_DNA"/>
</dbReference>
<dbReference type="AlphaFoldDB" id="A0A975HBV4"/>
<organism evidence="1 2">
    <name type="scientific">Rhizorhabdus wittichii</name>
    <dbReference type="NCBI Taxonomy" id="160791"/>
    <lineage>
        <taxon>Bacteria</taxon>
        <taxon>Pseudomonadati</taxon>
        <taxon>Pseudomonadota</taxon>
        <taxon>Alphaproteobacteria</taxon>
        <taxon>Sphingomonadales</taxon>
        <taxon>Sphingomonadaceae</taxon>
        <taxon>Rhizorhabdus</taxon>
    </lineage>
</organism>
<reference evidence="1" key="1">
    <citation type="submission" date="2020-07" db="EMBL/GenBank/DDBJ databases">
        <authorList>
            <person name="Camacho E."/>
        </authorList>
    </citation>
    <scope>NUCLEOTIDE SEQUENCE</scope>
    <source>
        <strain evidence="1">MPO218</strain>
    </source>
</reference>
<reference evidence="1" key="2">
    <citation type="submission" date="2021-04" db="EMBL/GenBank/DDBJ databases">
        <title>Isolation and genomic analysis of the ibuprofen-degrading bacterium Sphingomonas strain MPO218.</title>
        <authorList>
            <person name="Aulestia M."/>
            <person name="Flores A."/>
            <person name="Mangas E.L."/>
            <person name="Perez-Pulido A.J."/>
            <person name="Santero E."/>
            <person name="Camacho E.M."/>
        </authorList>
    </citation>
    <scope>NUCLEOTIDE SEQUENCE</scope>
    <source>
        <strain evidence="1">MPO218</strain>
    </source>
</reference>
<evidence type="ECO:0000313" key="1">
    <source>
        <dbReference type="EMBL" id="QTH19573.1"/>
    </source>
</evidence>